<dbReference type="InterPro" id="IPR035985">
    <property type="entry name" value="Ubiquitin-activating_enz"/>
</dbReference>
<evidence type="ECO:0000313" key="3">
    <source>
        <dbReference type="EMBL" id="MBB2931283.1"/>
    </source>
</evidence>
<evidence type="ECO:0000259" key="1">
    <source>
        <dbReference type="Pfam" id="PF00899"/>
    </source>
</evidence>
<gene>
    <name evidence="3" type="ORF">FHX59_005753</name>
</gene>
<dbReference type="Pfam" id="PF00899">
    <property type="entry name" value="ThiF"/>
    <property type="match status" value="1"/>
</dbReference>
<dbReference type="InterPro" id="IPR000594">
    <property type="entry name" value="ThiF_NAD_FAD-bd"/>
</dbReference>
<dbReference type="PANTHER" id="PTHR43267">
    <property type="entry name" value="TRNA THREONYLCARBAMOYLADENOSINE DEHYDRATASE"/>
    <property type="match status" value="1"/>
</dbReference>
<feature type="domain" description="THIF-type NAD/FAD binding fold" evidence="1">
    <location>
        <begin position="305"/>
        <end position="467"/>
    </location>
</feature>
<dbReference type="EMBL" id="JACHVZ010000018">
    <property type="protein sequence ID" value="MBB2931283.1"/>
    <property type="molecule type" value="Genomic_DNA"/>
</dbReference>
<comment type="caution">
    <text evidence="3">The sequence shown here is derived from an EMBL/GenBank/DDBJ whole genome shotgun (WGS) entry which is preliminary data.</text>
</comment>
<dbReference type="RefSeq" id="WP_110386199.1">
    <property type="nucleotide sequence ID" value="NZ_JACHVZ010000018.1"/>
</dbReference>
<protein>
    <recommendedName>
        <fullName evidence="5">Molybdopterin/thiamine biosynthesis adenylyltransferase</fullName>
    </recommendedName>
</protein>
<dbReference type="SUPFAM" id="SSF69572">
    <property type="entry name" value="Activating enzymes of the ubiquitin-like proteins"/>
    <property type="match status" value="1"/>
</dbReference>
<name>A0ABR6FV70_9BURK</name>
<evidence type="ECO:0008006" key="5">
    <source>
        <dbReference type="Google" id="ProtNLM"/>
    </source>
</evidence>
<dbReference type="Proteomes" id="UP000533533">
    <property type="component" value="Unassembled WGS sequence"/>
</dbReference>
<dbReference type="Gene3D" id="3.40.50.720">
    <property type="entry name" value="NAD(P)-binding Rossmann-like Domain"/>
    <property type="match status" value="1"/>
</dbReference>
<dbReference type="Pfam" id="PF14461">
    <property type="entry name" value="Prok-E2_B"/>
    <property type="match status" value="1"/>
</dbReference>
<accession>A0ABR6FV70</accession>
<dbReference type="InterPro" id="IPR045886">
    <property type="entry name" value="ThiF/MoeB/HesA"/>
</dbReference>
<reference evidence="3 4" key="1">
    <citation type="submission" date="2020-08" db="EMBL/GenBank/DDBJ databases">
        <title>Genomic Encyclopedia of Type Strains, Phase IV (KMG-V): Genome sequencing to study the core and pangenomes of soil and plant-associated prokaryotes.</title>
        <authorList>
            <person name="Whitman W."/>
        </authorList>
    </citation>
    <scope>NUCLEOTIDE SEQUENCE [LARGE SCALE GENOMIC DNA]</scope>
    <source>
        <strain evidence="3 4">SRMrh-85</strain>
    </source>
</reference>
<organism evidence="3 4">
    <name type="scientific">Paraburkholderia silvatlantica</name>
    <dbReference type="NCBI Taxonomy" id="321895"/>
    <lineage>
        <taxon>Bacteria</taxon>
        <taxon>Pseudomonadati</taxon>
        <taxon>Pseudomonadota</taxon>
        <taxon>Betaproteobacteria</taxon>
        <taxon>Burkholderiales</taxon>
        <taxon>Burkholderiaceae</taxon>
        <taxon>Paraburkholderia</taxon>
    </lineage>
</organism>
<evidence type="ECO:0000313" key="4">
    <source>
        <dbReference type="Proteomes" id="UP000533533"/>
    </source>
</evidence>
<dbReference type="PANTHER" id="PTHR43267:SF1">
    <property type="entry name" value="TRNA THREONYLCARBAMOYLADENOSINE DEHYDRATASE"/>
    <property type="match status" value="1"/>
</dbReference>
<proteinExistence type="predicted"/>
<feature type="domain" description="Prokaryotic E2 family B" evidence="2">
    <location>
        <begin position="39"/>
        <end position="133"/>
    </location>
</feature>
<dbReference type="InterPro" id="IPR032701">
    <property type="entry name" value="Prok-E2_B_dom"/>
</dbReference>
<keyword evidence="4" id="KW-1185">Reference proteome</keyword>
<sequence>MNANNTSGARISRALAQHGFLYKGRTPDKWYLFDGVLHVDGVAYPVKLSVDPLCQRLPLIHLTPVPERLKPVSPHIIGGGFLCYAAAGSITLDVFDPDGQVLACVERAEHVLGQILRGEPTADLEEEFFAYWPVAGHCLLDFGANPARPLHAILLNSPDSTRPFVAVTDDPTATAEKLKTIGASIDDKHTVAVRRVITPAHPRPLQDQWPPRTVAELLRWQSALNTKTRRKLEQVIHAEARTRANSVLCVVESPKFKYAFIVVYDRQARDKQTRSSSLEVVYASKIIPLYCLRMDDAYIAQRNIPEQQTLAGKRIMLVGCGTIGGYLAECLVKAGAGTGGGELALVDYDVLLPQNIGRHRLGMNHVLHNKATALADELKRGAPGTSLRPLPADVLQVNLLNAEFIIDATGEEALGHLLVQRLTGQHFRPSLTVWIEGPGTAIRGLLRDSDSAACVRCLKTDDRTALYPVVEGEVPLRLAGHGCESLYVPFPATVSLHAACLGTEMMLDWVRGTPAPRLRTCVLDSQYKKGNDDTDPERRLSCPACRS</sequence>
<evidence type="ECO:0000259" key="2">
    <source>
        <dbReference type="Pfam" id="PF14461"/>
    </source>
</evidence>